<evidence type="ECO:0000256" key="6">
    <source>
        <dbReference type="ARBA" id="ARBA00023080"/>
    </source>
</evidence>
<keyword evidence="3 10" id="KW-0547">Nucleotide-binding</keyword>
<dbReference type="PANTHER" id="PTHR34699">
    <property type="match status" value="1"/>
</dbReference>
<proteinExistence type="inferred from homology"/>
<dbReference type="Pfam" id="PF01931">
    <property type="entry name" value="NTPase_I-T"/>
    <property type="match status" value="1"/>
</dbReference>
<dbReference type="InterPro" id="IPR002786">
    <property type="entry name" value="Non_canon_purine_NTPase"/>
</dbReference>
<dbReference type="FunFam" id="3.90.950.10:FF:000002">
    <property type="entry name" value="Inosine/xanthosine triphosphatase"/>
    <property type="match status" value="1"/>
</dbReference>
<comment type="catalytic activity">
    <reaction evidence="9 10">
        <text>XTP + H2O = XDP + phosphate + H(+)</text>
        <dbReference type="Rhea" id="RHEA:28406"/>
        <dbReference type="ChEBI" id="CHEBI:15377"/>
        <dbReference type="ChEBI" id="CHEBI:15378"/>
        <dbReference type="ChEBI" id="CHEBI:43474"/>
        <dbReference type="ChEBI" id="CHEBI:59884"/>
        <dbReference type="ChEBI" id="CHEBI:61314"/>
        <dbReference type="EC" id="3.6.1.73"/>
    </reaction>
</comment>
<evidence type="ECO:0000313" key="13">
    <source>
        <dbReference type="Proteomes" id="UP000509301"/>
    </source>
</evidence>
<organism evidence="12 13">
    <name type="scientific">Metallosphaera tengchongensis</name>
    <dbReference type="NCBI Taxonomy" id="1532350"/>
    <lineage>
        <taxon>Archaea</taxon>
        <taxon>Thermoproteota</taxon>
        <taxon>Thermoprotei</taxon>
        <taxon>Sulfolobales</taxon>
        <taxon>Sulfolobaceae</taxon>
        <taxon>Metallosphaera</taxon>
    </lineage>
</organism>
<evidence type="ECO:0000256" key="4">
    <source>
        <dbReference type="ARBA" id="ARBA00022801"/>
    </source>
</evidence>
<dbReference type="PANTHER" id="PTHR34699:SF2">
    <property type="entry name" value="NON-CANONICAL PURINE NTP PHOSPHATASE_PRRC1 DOMAIN-CONTAINING PROTEIN"/>
    <property type="match status" value="1"/>
</dbReference>
<comment type="subunit">
    <text evidence="10">Homodimer.</text>
</comment>
<evidence type="ECO:0000256" key="2">
    <source>
        <dbReference type="ARBA" id="ARBA00022723"/>
    </source>
</evidence>
<dbReference type="OrthoDB" id="52857at2157"/>
<name>A0A6N0NXU8_9CREN</name>
<dbReference type="KEGG" id="mten:GWK48_08540"/>
<dbReference type="GO" id="GO:0006772">
    <property type="term" value="P:thiamine metabolic process"/>
    <property type="evidence" value="ECO:0007669"/>
    <property type="project" value="TreeGrafter"/>
</dbReference>
<feature type="domain" description="Non-canonical purine NTP phosphatase/PRRC1" evidence="11">
    <location>
        <begin position="6"/>
        <end position="165"/>
    </location>
</feature>
<sequence>MLVCLGSTNPVKLKAVKDALEEIGLGWEVKEVDVDSGVDRQPFCEETMAGARNRALKVMEDESCNLGVGIEGGICFIRNRLMAYAVVYVIGRDQRENFSFSPAFSLPNNLAKLVLEGRELGEATDILYGRRDSKKAEGAVGVLTGIIDRARLYKDSVILALYPFYSKGS</sequence>
<accession>A0A6N0NXU8</accession>
<comment type="caution">
    <text evidence="10">Lacks conserved residue(s) required for the propagation of feature annotation.</text>
</comment>
<gene>
    <name evidence="12" type="primary">yjjX</name>
    <name evidence="12" type="ORF">GWK48_08540</name>
</gene>
<dbReference type="AlphaFoldDB" id="A0A6N0NXU8"/>
<evidence type="ECO:0000256" key="9">
    <source>
        <dbReference type="ARBA" id="ARBA00048781"/>
    </source>
</evidence>
<dbReference type="GO" id="GO:0103023">
    <property type="term" value="F:ITPase activity"/>
    <property type="evidence" value="ECO:0007669"/>
    <property type="project" value="UniProtKB-EC"/>
</dbReference>
<evidence type="ECO:0000256" key="7">
    <source>
        <dbReference type="ARBA" id="ARBA00023211"/>
    </source>
</evidence>
<evidence type="ECO:0000256" key="5">
    <source>
        <dbReference type="ARBA" id="ARBA00022842"/>
    </source>
</evidence>
<evidence type="ECO:0000256" key="1">
    <source>
        <dbReference type="ARBA" id="ARBA00001936"/>
    </source>
</evidence>
<keyword evidence="6 10" id="KW-0546">Nucleotide metabolism</keyword>
<dbReference type="EC" id="3.6.1.73" evidence="10"/>
<reference evidence="12 13" key="1">
    <citation type="submission" date="2020-02" db="EMBL/GenBank/DDBJ databases">
        <title>Comparative genome analysis reveals the metabolism and evolution of the thermophilic archaeal genus Metallosphaera.</title>
        <authorList>
            <person name="Jiang C."/>
        </authorList>
    </citation>
    <scope>NUCLEOTIDE SEQUENCE [LARGE SCALE GENOMIC DNA]</scope>
    <source>
        <strain evidence="12 13">Ric-A</strain>
    </source>
</reference>
<dbReference type="HAMAP" id="MF_00648">
    <property type="entry name" value="Non_canon_purine_NTPase_YjjX"/>
    <property type="match status" value="1"/>
</dbReference>
<comment type="function">
    <text evidence="10">Phosphatase that hydrolyzes non-canonical purine nucleotides such as XTP and ITP to their respective diphosphate derivatives. Probably excludes non-canonical purines from DNA/RNA precursor pool, thus preventing their incorporation into DNA/RNA and avoiding chromosomal lesions.</text>
</comment>
<dbReference type="Gene3D" id="3.90.950.10">
    <property type="match status" value="1"/>
</dbReference>
<dbReference type="EMBL" id="CP049074">
    <property type="protein sequence ID" value="QKR01087.1"/>
    <property type="molecule type" value="Genomic_DNA"/>
</dbReference>
<dbReference type="RefSeq" id="WP_174632702.1">
    <property type="nucleotide sequence ID" value="NZ_CP049074.1"/>
</dbReference>
<dbReference type="GeneID" id="55641986"/>
<dbReference type="GO" id="GO:0009117">
    <property type="term" value="P:nucleotide metabolic process"/>
    <property type="evidence" value="ECO:0007669"/>
    <property type="project" value="UniProtKB-KW"/>
</dbReference>
<dbReference type="Proteomes" id="UP000509301">
    <property type="component" value="Chromosome"/>
</dbReference>
<keyword evidence="13" id="KW-1185">Reference proteome</keyword>
<keyword evidence="2 10" id="KW-0479">Metal-binding</keyword>
<evidence type="ECO:0000256" key="8">
    <source>
        <dbReference type="ARBA" id="ARBA00048174"/>
    </source>
</evidence>
<keyword evidence="4 10" id="KW-0378">Hydrolase</keyword>
<comment type="cofactor">
    <cofactor evidence="1">
        <name>Mn(2+)</name>
        <dbReference type="ChEBI" id="CHEBI:29035"/>
    </cofactor>
</comment>
<feature type="binding site" evidence="10">
    <location>
        <begin position="7"/>
        <end position="12"/>
    </location>
    <ligand>
        <name>substrate</name>
    </ligand>
</feature>
<feature type="binding site" evidence="10">
    <location>
        <position position="35"/>
    </location>
    <ligand>
        <name>Mg(2+)</name>
        <dbReference type="ChEBI" id="CHEBI:18420"/>
    </ligand>
</feature>
<evidence type="ECO:0000259" key="11">
    <source>
        <dbReference type="Pfam" id="PF01931"/>
    </source>
</evidence>
<dbReference type="InterPro" id="IPR050299">
    <property type="entry name" value="YjjX_NTPase"/>
</dbReference>
<evidence type="ECO:0000256" key="3">
    <source>
        <dbReference type="ARBA" id="ARBA00022741"/>
    </source>
</evidence>
<evidence type="ECO:0000256" key="10">
    <source>
        <dbReference type="HAMAP-Rule" id="MF_00648"/>
    </source>
</evidence>
<dbReference type="InterPro" id="IPR029001">
    <property type="entry name" value="ITPase-like_fam"/>
</dbReference>
<comment type="catalytic activity">
    <reaction evidence="8 10">
        <text>ITP + H2O = IDP + phosphate + H(+)</text>
        <dbReference type="Rhea" id="RHEA:28330"/>
        <dbReference type="ChEBI" id="CHEBI:15377"/>
        <dbReference type="ChEBI" id="CHEBI:15378"/>
        <dbReference type="ChEBI" id="CHEBI:43474"/>
        <dbReference type="ChEBI" id="CHEBI:58280"/>
        <dbReference type="ChEBI" id="CHEBI:61402"/>
        <dbReference type="EC" id="3.6.1.73"/>
    </reaction>
</comment>
<keyword evidence="5 10" id="KW-0460">Magnesium</keyword>
<keyword evidence="7 10" id="KW-0464">Manganese</keyword>
<dbReference type="GO" id="GO:0000166">
    <property type="term" value="F:nucleotide binding"/>
    <property type="evidence" value="ECO:0007669"/>
    <property type="project" value="UniProtKB-KW"/>
</dbReference>
<evidence type="ECO:0000313" key="12">
    <source>
        <dbReference type="EMBL" id="QKR01087.1"/>
    </source>
</evidence>
<dbReference type="GO" id="GO:0046872">
    <property type="term" value="F:metal ion binding"/>
    <property type="evidence" value="ECO:0007669"/>
    <property type="project" value="UniProtKB-KW"/>
</dbReference>
<dbReference type="SUPFAM" id="SSF52972">
    <property type="entry name" value="ITPase-like"/>
    <property type="match status" value="1"/>
</dbReference>
<dbReference type="InterPro" id="IPR026533">
    <property type="entry name" value="NTPase/PRRC1"/>
</dbReference>
<protein>
    <recommendedName>
        <fullName evidence="10">Probable inosine/xanthosine triphosphatase</fullName>
        <shortName evidence="10">ITPase/XTPase</shortName>
        <ecNumber evidence="10">3.6.1.73</ecNumber>
    </recommendedName>
    <alternativeName>
        <fullName evidence="10">Non-canonical purine NTP phosphatase</fullName>
    </alternativeName>
    <alternativeName>
        <fullName evidence="10">Non-standard purine NTP phosphatase</fullName>
    </alternativeName>
    <alternativeName>
        <fullName evidence="10">Nucleoside-triphosphate phosphatase</fullName>
        <shortName evidence="10">NTPase</shortName>
    </alternativeName>
</protein>
<comment type="cofactor">
    <cofactor evidence="10">
        <name>Mg(2+)</name>
        <dbReference type="ChEBI" id="CHEBI:18420"/>
    </cofactor>
    <cofactor evidence="10">
        <name>Mn(2+)</name>
        <dbReference type="ChEBI" id="CHEBI:29035"/>
    </cofactor>
    <text evidence="10">Binds 1 divalent metal cation per subunit; can use either Mg(2+) or Mn(2+).</text>
</comment>
<comment type="similarity">
    <text evidence="10">Belongs to the YjjX NTPase family.</text>
</comment>
<dbReference type="NCBIfam" id="TIGR00258">
    <property type="entry name" value="inosine/xanthosine triphosphatase"/>
    <property type="match status" value="1"/>
</dbReference>